<protein>
    <recommendedName>
        <fullName evidence="2">histidine kinase</fullName>
        <ecNumber evidence="2">2.7.13.3</ecNumber>
    </recommendedName>
</protein>
<sequence length="243" mass="26256">MTDEATLRALESDQRLAAHMRALSRLAPATAHDMRTPLHTVVLYLELLRNTLAEPSGGDVKERQGRYVEVIGSELQRLEGMLDSILNQLRVTEDSAERFDLVETVRDLGVLLEPYCRRGRVELRRASPDGPVLVEGNKDSLKQALLHILITSVEAIPADSELSISVSAEKRGAIVKLKGALPAIPSALQAGNADTTVTPGPERGLHAARRVVERHGGRIHARSGASNAATLEIQLPLAAARIG</sequence>
<dbReference type="SUPFAM" id="SSF55874">
    <property type="entry name" value="ATPase domain of HSP90 chaperone/DNA topoisomerase II/histidine kinase"/>
    <property type="match status" value="1"/>
</dbReference>
<dbReference type="SMART" id="SM00388">
    <property type="entry name" value="HisKA"/>
    <property type="match status" value="1"/>
</dbReference>
<dbReference type="CDD" id="cd00082">
    <property type="entry name" value="HisKA"/>
    <property type="match status" value="1"/>
</dbReference>
<dbReference type="InterPro" id="IPR050351">
    <property type="entry name" value="BphY/WalK/GraS-like"/>
</dbReference>
<dbReference type="EC" id="2.7.13.3" evidence="2"/>
<dbReference type="PANTHER" id="PTHR42878:SF7">
    <property type="entry name" value="SENSOR HISTIDINE KINASE GLRK"/>
    <property type="match status" value="1"/>
</dbReference>
<evidence type="ECO:0000259" key="8">
    <source>
        <dbReference type="PROSITE" id="PS50109"/>
    </source>
</evidence>
<dbReference type="SUPFAM" id="SSF47384">
    <property type="entry name" value="Homodimeric domain of signal transducing histidine kinase"/>
    <property type="match status" value="1"/>
</dbReference>
<dbReference type="GO" id="GO:0000155">
    <property type="term" value="F:phosphorelay sensor kinase activity"/>
    <property type="evidence" value="ECO:0007669"/>
    <property type="project" value="InterPro"/>
</dbReference>
<dbReference type="PROSITE" id="PS50109">
    <property type="entry name" value="HIS_KIN"/>
    <property type="match status" value="1"/>
</dbReference>
<evidence type="ECO:0000313" key="10">
    <source>
        <dbReference type="Proteomes" id="UP000316292"/>
    </source>
</evidence>
<proteinExistence type="predicted"/>
<dbReference type="Proteomes" id="UP000316292">
    <property type="component" value="Unassembled WGS sequence"/>
</dbReference>
<keyword evidence="7" id="KW-0902">Two-component regulatory system</keyword>
<dbReference type="InterPro" id="IPR003661">
    <property type="entry name" value="HisK_dim/P_dom"/>
</dbReference>
<evidence type="ECO:0000313" key="9">
    <source>
        <dbReference type="EMBL" id="TMQ49654.1"/>
    </source>
</evidence>
<dbReference type="GO" id="GO:0007234">
    <property type="term" value="P:osmosensory signaling via phosphorelay pathway"/>
    <property type="evidence" value="ECO:0007669"/>
    <property type="project" value="TreeGrafter"/>
</dbReference>
<organism evidence="9 10">
    <name type="scientific">Eiseniibacteriota bacterium</name>
    <dbReference type="NCBI Taxonomy" id="2212470"/>
    <lineage>
        <taxon>Bacteria</taxon>
        <taxon>Candidatus Eiseniibacteriota</taxon>
    </lineage>
</organism>
<evidence type="ECO:0000256" key="6">
    <source>
        <dbReference type="ARBA" id="ARBA00022840"/>
    </source>
</evidence>
<evidence type="ECO:0000256" key="1">
    <source>
        <dbReference type="ARBA" id="ARBA00000085"/>
    </source>
</evidence>
<dbReference type="Gene3D" id="3.30.565.10">
    <property type="entry name" value="Histidine kinase-like ATPase, C-terminal domain"/>
    <property type="match status" value="1"/>
</dbReference>
<evidence type="ECO:0000256" key="2">
    <source>
        <dbReference type="ARBA" id="ARBA00012438"/>
    </source>
</evidence>
<comment type="catalytic activity">
    <reaction evidence="1">
        <text>ATP + protein L-histidine = ADP + protein N-phospho-L-histidine.</text>
        <dbReference type="EC" id="2.7.13.3"/>
    </reaction>
</comment>
<keyword evidence="4" id="KW-0547">Nucleotide-binding</keyword>
<dbReference type="GO" id="GO:0005524">
    <property type="term" value="F:ATP binding"/>
    <property type="evidence" value="ECO:0007669"/>
    <property type="project" value="UniProtKB-KW"/>
</dbReference>
<keyword evidence="3" id="KW-0808">Transferase</keyword>
<dbReference type="Pfam" id="PF00512">
    <property type="entry name" value="HisKA"/>
    <property type="match status" value="1"/>
</dbReference>
<evidence type="ECO:0000256" key="4">
    <source>
        <dbReference type="ARBA" id="ARBA00022741"/>
    </source>
</evidence>
<evidence type="ECO:0000256" key="5">
    <source>
        <dbReference type="ARBA" id="ARBA00022777"/>
    </source>
</evidence>
<dbReference type="PANTHER" id="PTHR42878">
    <property type="entry name" value="TWO-COMPONENT HISTIDINE KINASE"/>
    <property type="match status" value="1"/>
</dbReference>
<dbReference type="InterPro" id="IPR036097">
    <property type="entry name" value="HisK_dim/P_sf"/>
</dbReference>
<evidence type="ECO:0000256" key="7">
    <source>
        <dbReference type="ARBA" id="ARBA00023012"/>
    </source>
</evidence>
<dbReference type="GO" id="GO:0000156">
    <property type="term" value="F:phosphorelay response regulator activity"/>
    <property type="evidence" value="ECO:0007669"/>
    <property type="project" value="TreeGrafter"/>
</dbReference>
<dbReference type="GO" id="GO:0030295">
    <property type="term" value="F:protein kinase activator activity"/>
    <property type="evidence" value="ECO:0007669"/>
    <property type="project" value="TreeGrafter"/>
</dbReference>
<reference evidence="9 10" key="1">
    <citation type="journal article" date="2019" name="Nat. Microbiol.">
        <title>Mediterranean grassland soil C-N compound turnover is dependent on rainfall and depth, and is mediated by genomically divergent microorganisms.</title>
        <authorList>
            <person name="Diamond S."/>
            <person name="Andeer P.F."/>
            <person name="Li Z."/>
            <person name="Crits-Christoph A."/>
            <person name="Burstein D."/>
            <person name="Anantharaman K."/>
            <person name="Lane K.R."/>
            <person name="Thomas B.C."/>
            <person name="Pan C."/>
            <person name="Northen T.R."/>
            <person name="Banfield J.F."/>
        </authorList>
    </citation>
    <scope>NUCLEOTIDE SEQUENCE [LARGE SCALE GENOMIC DNA]</scope>
    <source>
        <strain evidence="9">WS_1</strain>
    </source>
</reference>
<name>A0A538SE74_UNCEI</name>
<dbReference type="AlphaFoldDB" id="A0A538SE74"/>
<dbReference type="InterPro" id="IPR036890">
    <property type="entry name" value="HATPase_C_sf"/>
</dbReference>
<comment type="caution">
    <text evidence="9">The sequence shown here is derived from an EMBL/GenBank/DDBJ whole genome shotgun (WGS) entry which is preliminary data.</text>
</comment>
<feature type="domain" description="Histidine kinase" evidence="8">
    <location>
        <begin position="29"/>
        <end position="239"/>
    </location>
</feature>
<evidence type="ECO:0000256" key="3">
    <source>
        <dbReference type="ARBA" id="ARBA00022679"/>
    </source>
</evidence>
<keyword evidence="5 9" id="KW-0418">Kinase</keyword>
<dbReference type="EMBL" id="VBOR01000054">
    <property type="protein sequence ID" value="TMQ49654.1"/>
    <property type="molecule type" value="Genomic_DNA"/>
</dbReference>
<gene>
    <name evidence="9" type="ORF">E6K71_04295</name>
</gene>
<dbReference type="InterPro" id="IPR005467">
    <property type="entry name" value="His_kinase_dom"/>
</dbReference>
<accession>A0A538SE74</accession>
<keyword evidence="6" id="KW-0067">ATP-binding</keyword>
<dbReference type="Gene3D" id="1.10.287.130">
    <property type="match status" value="1"/>
</dbReference>